<evidence type="ECO:0000313" key="2">
    <source>
        <dbReference type="Proteomes" id="UP000198406"/>
    </source>
</evidence>
<protein>
    <submittedName>
        <fullName evidence="1">Uncharacterized protein</fullName>
    </submittedName>
</protein>
<accession>A0A1Z5K6M7</accession>
<dbReference type="InParanoid" id="A0A1Z5K6M7"/>
<dbReference type="EMBL" id="BDSP01000173">
    <property type="protein sequence ID" value="GAX21907.1"/>
    <property type="molecule type" value="Genomic_DNA"/>
</dbReference>
<proteinExistence type="predicted"/>
<evidence type="ECO:0000313" key="1">
    <source>
        <dbReference type="EMBL" id="GAX21907.1"/>
    </source>
</evidence>
<name>A0A1Z5K6M7_FISSO</name>
<organism evidence="1 2">
    <name type="scientific">Fistulifera solaris</name>
    <name type="common">Oleaginous diatom</name>
    <dbReference type="NCBI Taxonomy" id="1519565"/>
    <lineage>
        <taxon>Eukaryota</taxon>
        <taxon>Sar</taxon>
        <taxon>Stramenopiles</taxon>
        <taxon>Ochrophyta</taxon>
        <taxon>Bacillariophyta</taxon>
        <taxon>Bacillariophyceae</taxon>
        <taxon>Bacillariophycidae</taxon>
        <taxon>Naviculales</taxon>
        <taxon>Naviculaceae</taxon>
        <taxon>Fistulifera</taxon>
    </lineage>
</organism>
<dbReference type="AlphaFoldDB" id="A0A1Z5K6M7"/>
<comment type="caution">
    <text evidence="1">The sequence shown here is derived from an EMBL/GenBank/DDBJ whole genome shotgun (WGS) entry which is preliminary data.</text>
</comment>
<dbReference type="Proteomes" id="UP000198406">
    <property type="component" value="Unassembled WGS sequence"/>
</dbReference>
<dbReference type="OrthoDB" id="45724at2759"/>
<keyword evidence="2" id="KW-1185">Reference proteome</keyword>
<sequence>MTNQACQSPFLSLIHLHQDQWERQTNLVQARLWNAIVQTSHQYCHERRIYARQCRVERLSSPQAQAFLQQHHMWSSVAARYSYGLWFNETLVAVATFSSRRRIQRGSKIYRSHELLRFCTQCNVTVLGGCSKLVKAFERDVQPDDIVTVLDRDWTSTRHDNWKGFYSVHTRAPLPLAVREGHRYHLIGASYQIPANSSKAGLQRQFVPWSVYQELNECQDAPSAQSCLESHGYHLLYDAGVERLLKIVSEDSLTDIAVTELYDNSIPQYPPSYYSPNAGISALLRQAEEQCKVNNNDVK</sequence>
<reference evidence="1 2" key="1">
    <citation type="journal article" date="2015" name="Plant Cell">
        <title>Oil accumulation by the oleaginous diatom Fistulifera solaris as revealed by the genome and transcriptome.</title>
        <authorList>
            <person name="Tanaka T."/>
            <person name="Maeda Y."/>
            <person name="Veluchamy A."/>
            <person name="Tanaka M."/>
            <person name="Abida H."/>
            <person name="Marechal E."/>
            <person name="Bowler C."/>
            <person name="Muto M."/>
            <person name="Sunaga Y."/>
            <person name="Tanaka M."/>
            <person name="Yoshino T."/>
            <person name="Taniguchi T."/>
            <person name="Fukuda Y."/>
            <person name="Nemoto M."/>
            <person name="Matsumoto M."/>
            <person name="Wong P.S."/>
            <person name="Aburatani S."/>
            <person name="Fujibuchi W."/>
        </authorList>
    </citation>
    <scope>NUCLEOTIDE SEQUENCE [LARGE SCALE GENOMIC DNA]</scope>
    <source>
        <strain evidence="1 2">JPCC DA0580</strain>
    </source>
</reference>
<gene>
    <name evidence="1" type="ORF">FisN_30Hh110</name>
</gene>